<evidence type="ECO:0000313" key="3">
    <source>
        <dbReference type="Proteomes" id="UP000019149"/>
    </source>
</evidence>
<dbReference type="AlphaFoldDB" id="W6UGZ0"/>
<evidence type="ECO:0000256" key="1">
    <source>
        <dbReference type="SAM" id="Phobius"/>
    </source>
</evidence>
<dbReference type="RefSeq" id="XP_024351467.1">
    <property type="nucleotide sequence ID" value="XM_024494078.1"/>
</dbReference>
<dbReference type="CTD" id="36340544"/>
<dbReference type="EMBL" id="APAU02000032">
    <property type="protein sequence ID" value="EUB60271.1"/>
    <property type="molecule type" value="Genomic_DNA"/>
</dbReference>
<dbReference type="KEGG" id="egl:EGR_04829"/>
<reference evidence="2 3" key="1">
    <citation type="journal article" date="2013" name="Nat. Genet.">
        <title>The genome of the hydatid tapeworm Echinococcus granulosus.</title>
        <authorList>
            <person name="Zheng H."/>
            <person name="Zhang W."/>
            <person name="Zhang L."/>
            <person name="Zhang Z."/>
            <person name="Li J."/>
            <person name="Lu G."/>
            <person name="Zhu Y."/>
            <person name="Wang Y."/>
            <person name="Huang Y."/>
            <person name="Liu J."/>
            <person name="Kang H."/>
            <person name="Chen J."/>
            <person name="Wang L."/>
            <person name="Chen A."/>
            <person name="Yu S."/>
            <person name="Gao Z."/>
            <person name="Jin L."/>
            <person name="Gu W."/>
            <person name="Wang Z."/>
            <person name="Zhao L."/>
            <person name="Shi B."/>
            <person name="Wen H."/>
            <person name="Lin R."/>
            <person name="Jones M.K."/>
            <person name="Brejova B."/>
            <person name="Vinar T."/>
            <person name="Zhao G."/>
            <person name="McManus D.P."/>
            <person name="Chen Z."/>
            <person name="Zhou Y."/>
            <person name="Wang S."/>
        </authorList>
    </citation>
    <scope>NUCLEOTIDE SEQUENCE [LARGE SCALE GENOMIC DNA]</scope>
</reference>
<keyword evidence="1" id="KW-0812">Transmembrane</keyword>
<organism evidence="2 3">
    <name type="scientific">Echinococcus granulosus</name>
    <name type="common">Hydatid tapeworm</name>
    <dbReference type="NCBI Taxonomy" id="6210"/>
    <lineage>
        <taxon>Eukaryota</taxon>
        <taxon>Metazoa</taxon>
        <taxon>Spiralia</taxon>
        <taxon>Lophotrochozoa</taxon>
        <taxon>Platyhelminthes</taxon>
        <taxon>Cestoda</taxon>
        <taxon>Eucestoda</taxon>
        <taxon>Cyclophyllidea</taxon>
        <taxon>Taeniidae</taxon>
        <taxon>Echinococcus</taxon>
        <taxon>Echinococcus granulosus group</taxon>
    </lineage>
</organism>
<feature type="transmembrane region" description="Helical" evidence="1">
    <location>
        <begin position="12"/>
        <end position="30"/>
    </location>
</feature>
<name>W6UGZ0_ECHGR</name>
<proteinExistence type="predicted"/>
<accession>W6UGZ0</accession>
<dbReference type="GeneID" id="36340544"/>
<keyword evidence="1" id="KW-0472">Membrane</keyword>
<gene>
    <name evidence="2" type="ORF">EGR_04829</name>
</gene>
<protein>
    <submittedName>
        <fullName evidence="2">Uncharacterized protein</fullName>
    </submittedName>
</protein>
<dbReference type="Proteomes" id="UP000019149">
    <property type="component" value="Unassembled WGS sequence"/>
</dbReference>
<comment type="caution">
    <text evidence="2">The sequence shown here is derived from an EMBL/GenBank/DDBJ whole genome shotgun (WGS) entry which is preliminary data.</text>
</comment>
<keyword evidence="1" id="KW-1133">Transmembrane helix</keyword>
<evidence type="ECO:0000313" key="2">
    <source>
        <dbReference type="EMBL" id="EUB60271.1"/>
    </source>
</evidence>
<keyword evidence="3" id="KW-1185">Reference proteome</keyword>
<sequence>MLLMEGVNDGVVVVVVAIRTVLGWLTFLCRGAQMSPNFWNRTSRAFLSVLFTNFLPAFVGR</sequence>